<dbReference type="EMBL" id="JAPFFF010000009">
    <property type="protein sequence ID" value="KAK8882078.1"/>
    <property type="molecule type" value="Genomic_DNA"/>
</dbReference>
<gene>
    <name evidence="7" type="ORF">M9Y10_044718</name>
</gene>
<evidence type="ECO:0000256" key="4">
    <source>
        <dbReference type="ARBA" id="ARBA00023242"/>
    </source>
</evidence>
<dbReference type="Pfam" id="PF04427">
    <property type="entry name" value="Brix"/>
    <property type="match status" value="1"/>
</dbReference>
<dbReference type="PROSITE" id="PS50833">
    <property type="entry name" value="BRIX"/>
    <property type="match status" value="1"/>
</dbReference>
<evidence type="ECO:0000256" key="3">
    <source>
        <dbReference type="ARBA" id="ARBA00022517"/>
    </source>
</evidence>
<name>A0ABR2JUC4_9EUKA</name>
<evidence type="ECO:0000259" key="6">
    <source>
        <dbReference type="PROSITE" id="PS50833"/>
    </source>
</evidence>
<comment type="similarity">
    <text evidence="2">Belongs to the BRX1 family.</text>
</comment>
<evidence type="ECO:0000256" key="2">
    <source>
        <dbReference type="ARBA" id="ARBA00006369"/>
    </source>
</evidence>
<proteinExistence type="inferred from homology"/>
<accession>A0ABR2JUC4</accession>
<feature type="region of interest" description="Disordered" evidence="5">
    <location>
        <begin position="1"/>
        <end position="46"/>
    </location>
</feature>
<dbReference type="SMART" id="SM00879">
    <property type="entry name" value="Brix"/>
    <property type="match status" value="1"/>
</dbReference>
<dbReference type="InterPro" id="IPR007109">
    <property type="entry name" value="Brix"/>
</dbReference>
<organism evidence="7 8">
    <name type="scientific">Tritrichomonas musculus</name>
    <dbReference type="NCBI Taxonomy" id="1915356"/>
    <lineage>
        <taxon>Eukaryota</taxon>
        <taxon>Metamonada</taxon>
        <taxon>Parabasalia</taxon>
        <taxon>Tritrichomonadida</taxon>
        <taxon>Tritrichomonadidae</taxon>
        <taxon>Tritrichomonas</taxon>
    </lineage>
</organism>
<keyword evidence="4" id="KW-0539">Nucleus</keyword>
<evidence type="ECO:0000313" key="8">
    <source>
        <dbReference type="Proteomes" id="UP001470230"/>
    </source>
</evidence>
<evidence type="ECO:0000313" key="7">
    <source>
        <dbReference type="EMBL" id="KAK8882078.1"/>
    </source>
</evidence>
<keyword evidence="3" id="KW-0690">Ribosome biogenesis</keyword>
<keyword evidence="8" id="KW-1185">Reference proteome</keyword>
<feature type="compositionally biased region" description="Basic and acidic residues" evidence="5">
    <location>
        <begin position="21"/>
        <end position="33"/>
    </location>
</feature>
<feature type="compositionally biased region" description="Low complexity" evidence="5">
    <location>
        <begin position="34"/>
        <end position="46"/>
    </location>
</feature>
<feature type="compositionally biased region" description="Basic and acidic residues" evidence="5">
    <location>
        <begin position="268"/>
        <end position="280"/>
    </location>
</feature>
<dbReference type="Proteomes" id="UP001470230">
    <property type="component" value="Unassembled WGS sequence"/>
</dbReference>
<protein>
    <submittedName>
        <fullName evidence="7">Ribosome biogenesis protein brx1</fullName>
    </submittedName>
</protein>
<comment type="subcellular location">
    <subcellularLocation>
        <location evidence="1">Nucleus</location>
        <location evidence="1">Nucleolus</location>
    </subcellularLocation>
</comment>
<feature type="region of interest" description="Disordered" evidence="5">
    <location>
        <begin position="253"/>
        <end position="280"/>
    </location>
</feature>
<evidence type="ECO:0000256" key="1">
    <source>
        <dbReference type="ARBA" id="ARBA00004604"/>
    </source>
</evidence>
<dbReference type="PANTHER" id="PTHR13634">
    <property type="entry name" value="RIBOSOME BIOGENESIS PROTEIN BRIX"/>
    <property type="match status" value="1"/>
</dbReference>
<reference evidence="7 8" key="1">
    <citation type="submission" date="2024-04" db="EMBL/GenBank/DDBJ databases">
        <title>Tritrichomonas musculus Genome.</title>
        <authorList>
            <person name="Alves-Ferreira E."/>
            <person name="Grigg M."/>
            <person name="Lorenzi H."/>
            <person name="Galac M."/>
        </authorList>
    </citation>
    <scope>NUCLEOTIDE SEQUENCE [LARGE SCALE GENOMIC DNA]</scope>
    <source>
        <strain evidence="7 8">EAF2021</strain>
    </source>
</reference>
<dbReference type="SUPFAM" id="SSF52954">
    <property type="entry name" value="Class II aaRS ABD-related"/>
    <property type="match status" value="1"/>
</dbReference>
<dbReference type="PANTHER" id="PTHR13634:SF0">
    <property type="entry name" value="RIBOSOME BIOGENESIS PROTEIN BRX1 HOMOLOG"/>
    <property type="match status" value="1"/>
</dbReference>
<sequence length="280" mass="32181">MNDQDSDYSSTEGQEFDSDDSFSKSDNSSDIKPKQQSSSIKSSQSNKNDQNKILVLCKKGVSSAIRHFLPVFNSLILNPIKSPKFRGKHYVMLNKIADEKDCSMILLFETRHSTEHYLWFALPPGGPTMCFFFENFHSIEELHLIGKCTPDTRPLLFFDPIFNSTPTLGIAKELLKQTFGSTYSKSQKIVDTAISFLYKDDHIWVRRYQILFDQDPPRLMEAGPRFCLQPVLILPGSFQGKEIYRNKNFIPPHKKSRVLKKPSSATEKNQKYDPPENQEK</sequence>
<feature type="domain" description="Brix" evidence="6">
    <location>
        <begin position="51"/>
        <end position="239"/>
    </location>
</feature>
<comment type="caution">
    <text evidence="7">The sequence shown here is derived from an EMBL/GenBank/DDBJ whole genome shotgun (WGS) entry which is preliminary data.</text>
</comment>
<evidence type="ECO:0000256" key="5">
    <source>
        <dbReference type="SAM" id="MobiDB-lite"/>
    </source>
</evidence>
<dbReference type="InterPro" id="IPR026532">
    <property type="entry name" value="BRX1"/>
</dbReference>